<evidence type="ECO:0000256" key="2">
    <source>
        <dbReference type="ARBA" id="ARBA00023157"/>
    </source>
</evidence>
<feature type="region of interest" description="Disordered" evidence="3">
    <location>
        <begin position="563"/>
        <end position="674"/>
    </location>
</feature>
<evidence type="ECO:0000313" key="5">
    <source>
        <dbReference type="EMBL" id="QPV62842.1"/>
    </source>
</evidence>
<dbReference type="OrthoDB" id="313284at2157"/>
<dbReference type="SMART" id="SM00560">
    <property type="entry name" value="LamGL"/>
    <property type="match status" value="2"/>
</dbReference>
<feature type="region of interest" description="Disordered" evidence="3">
    <location>
        <begin position="290"/>
        <end position="360"/>
    </location>
</feature>
<name>A0A7T3FYC2_9EURY</name>
<dbReference type="EMBL" id="CP065856">
    <property type="protein sequence ID" value="QPV62842.1"/>
    <property type="molecule type" value="Genomic_DNA"/>
</dbReference>
<dbReference type="Pfam" id="PF13385">
    <property type="entry name" value="Laminin_G_3"/>
    <property type="match status" value="2"/>
</dbReference>
<dbReference type="Proteomes" id="UP000595001">
    <property type="component" value="Chromosome"/>
</dbReference>
<sequence>MAPDPPRGDDEGDEETLDISRRSLLRATGAATIVSASIAGCLGGDDPGEYRVGYGGTAYRLEGGSDPALAAVATFTATSDGLVARWSFDGTGASATDAVGDNDGAVRGSPRQGVAGARGSLAYEFGPSADNYVEVPDAGALRPASALSFGGWYRTDSGANSQTLVQKADRRYGDEGYAVDVQTPNSLRGHVAVESGQASVNPWGLDTNDGEWHHVFLTWDGEVLVGYFDGEEVDRDDSQSGDVVHSDRPLYVGYGDNSYSTVYDMDGAVDDVRVYDTALTAEDVTALYDGEATTATPTPTNTATPTPTDTATQTSTPTATPTPTDTATPTPTPTSTPTPTPTPTATPTPTPAGSGRPTPVAHWRFEETGGSTVADGVGSNDGTVVGAPDLSTPGVFDSSGARFGPSAEDYVEVPDAPALRPTAELSFGGWYRSDSGTNGQTLVQKADRRYGDEGYAVDVQTPDSLRGHVAVASGQASVNPWGIDTDDGEWHHVFLTWDGTDLVLYLDGEEVARDDSQSGDAVHSDRPLYVGYGDNGYTSYYGMDGAVDDVRVYDTALTAEDVTALFDGETPTSTPTPTPTPTPTSTPTPTPTPTPTSTPTPTPTPTSTPTPSATSTPTATPTPTDTPTETSTDTPTETPTPTDSVTVTPIPNDEFGERGYGEFGYGGVDPETTS</sequence>
<keyword evidence="1" id="KW-0732">Signal</keyword>
<feature type="compositionally biased region" description="Pro residues" evidence="3">
    <location>
        <begin position="330"/>
        <end position="350"/>
    </location>
</feature>
<accession>A0A7T3FYC2</accession>
<dbReference type="InterPro" id="IPR051441">
    <property type="entry name" value="SelW_related"/>
</dbReference>
<evidence type="ECO:0000256" key="1">
    <source>
        <dbReference type="ARBA" id="ARBA00022729"/>
    </source>
</evidence>
<dbReference type="InterPro" id="IPR006558">
    <property type="entry name" value="LamG-like"/>
</dbReference>
<reference evidence="5 6" key="1">
    <citation type="submission" date="2020-12" db="EMBL/GenBank/DDBJ databases">
        <title>Halosimplex halophilum sp. nov. and Halosimplex salinum sp. nov., two new members of the genus Halosimplex.</title>
        <authorList>
            <person name="Cui H.L."/>
        </authorList>
    </citation>
    <scope>NUCLEOTIDE SEQUENCE [LARGE SCALE GENOMIC DNA]</scope>
    <source>
        <strain evidence="5 6">YGH94</strain>
    </source>
</reference>
<keyword evidence="6" id="KW-1185">Reference proteome</keyword>
<dbReference type="PANTHER" id="PTHR15124:SF27">
    <property type="entry name" value="MIGRATION AND INVASION ENHANCER 1"/>
    <property type="match status" value="1"/>
</dbReference>
<dbReference type="AlphaFoldDB" id="A0A7T3FYC2"/>
<dbReference type="PANTHER" id="PTHR15124">
    <property type="entry name" value="SELENOPROTEIN W"/>
    <property type="match status" value="1"/>
</dbReference>
<organism evidence="5 6">
    <name type="scientific">Halosimplex litoreum</name>
    <dbReference type="NCBI Taxonomy" id="1198301"/>
    <lineage>
        <taxon>Archaea</taxon>
        <taxon>Methanobacteriati</taxon>
        <taxon>Methanobacteriota</taxon>
        <taxon>Stenosarchaea group</taxon>
        <taxon>Halobacteria</taxon>
        <taxon>Halobacteriales</taxon>
        <taxon>Haloarculaceae</taxon>
        <taxon>Halosimplex</taxon>
    </lineage>
</organism>
<protein>
    <submittedName>
        <fullName evidence="5">LamG domain-containing protein</fullName>
    </submittedName>
</protein>
<dbReference type="Gene3D" id="2.60.120.200">
    <property type="match status" value="2"/>
</dbReference>
<keyword evidence="2" id="KW-1015">Disulfide bond</keyword>
<dbReference type="KEGG" id="hlt:I7X12_19315"/>
<dbReference type="InterPro" id="IPR013320">
    <property type="entry name" value="ConA-like_dom_sf"/>
</dbReference>
<dbReference type="RefSeq" id="WP_198061640.1">
    <property type="nucleotide sequence ID" value="NZ_CP065856.1"/>
</dbReference>
<feature type="domain" description="LamG-like jellyroll fold" evidence="4">
    <location>
        <begin position="423"/>
        <end position="560"/>
    </location>
</feature>
<dbReference type="SUPFAM" id="SSF49899">
    <property type="entry name" value="Concanavalin A-like lectins/glucanases"/>
    <property type="match status" value="2"/>
</dbReference>
<feature type="compositionally biased region" description="Low complexity" evidence="3">
    <location>
        <begin position="292"/>
        <end position="329"/>
    </location>
</feature>
<proteinExistence type="predicted"/>
<feature type="domain" description="LamG-like jellyroll fold" evidence="4">
    <location>
        <begin position="145"/>
        <end position="282"/>
    </location>
</feature>
<evidence type="ECO:0000313" key="6">
    <source>
        <dbReference type="Proteomes" id="UP000595001"/>
    </source>
</evidence>
<feature type="compositionally biased region" description="Low complexity" evidence="3">
    <location>
        <begin position="609"/>
        <end position="649"/>
    </location>
</feature>
<evidence type="ECO:0000259" key="4">
    <source>
        <dbReference type="SMART" id="SM00560"/>
    </source>
</evidence>
<feature type="compositionally biased region" description="Pro residues" evidence="3">
    <location>
        <begin position="574"/>
        <end position="608"/>
    </location>
</feature>
<evidence type="ECO:0000256" key="3">
    <source>
        <dbReference type="SAM" id="MobiDB-lite"/>
    </source>
</evidence>
<gene>
    <name evidence="5" type="ORF">I7X12_19315</name>
</gene>
<dbReference type="GeneID" id="60590690"/>